<dbReference type="AlphaFoldDB" id="A0AA40KAH4"/>
<gene>
    <name evidence="13" type="ORF">B0T18DRAFT_76276</name>
</gene>
<feature type="compositionally biased region" description="Basic and acidic residues" evidence="11">
    <location>
        <begin position="307"/>
        <end position="317"/>
    </location>
</feature>
<sequence length="652" mass="71908">METSSPLAALRPGPTAFEQRGLFGARNRHLAPSAFGAPSVNLRDHFTFQRNGEFFSMGDLRGSSPAASLAADLSQNFKLNDGSSPMFATPRRALFTTAALMDPAADRGKWGLGQEGSRWTSEVTTPVEEVTTPLLPPSSSPGHVEMMDLSPLPHKVPFWAQVDVASPSPAPPSPAMDLVVELPPPRQASLEPAKPVISERKKLGIRRPSLIRTKGYSTGAMPTRQQAETQLPPFKFGGGLQTTWNSTSMSLSECFQGSPPQERRPQSANSPCPPSMNGARPKPLPRSLAAKNAVRFHNGSPINNHARRPESRLERPRKLARRSLSMFENPGEIMKPKGEETPRPKLLQSLMSIEEPQEPDAPVLPHFLPVDQNDSIPRISRSTMLEVLDGKFGEKFTHKMIIDCRFEYEYEGGHIDGAINYNDKELLATHLFGTPMEGKTLLIFHCEYSAHRAPIMARHIRAEDRTANAEHYPRLTYPEIYILDGGYSGFFEEHRHRCYPQAYVEMNAAEHVNTCEREMGRLRQTRRGLGRAQTFAFGQQSRPCRDTPTSADGSSFQSSDEVDMLGASPMPYRPRNSTAVANRASFQLLDAIDMVGASSPILGFGTPARARLGNRRSYQRLDEVDMLGGSPMLGASPILGHHGTPGRRAVSF</sequence>
<dbReference type="GO" id="GO:0110032">
    <property type="term" value="P:positive regulation of G2/MI transition of meiotic cell cycle"/>
    <property type="evidence" value="ECO:0007669"/>
    <property type="project" value="TreeGrafter"/>
</dbReference>
<keyword evidence="7 10" id="KW-0131">Cell cycle</keyword>
<keyword evidence="5 10" id="KW-0378">Hydrolase</keyword>
<evidence type="ECO:0000256" key="8">
    <source>
        <dbReference type="ARBA" id="ARBA00051722"/>
    </source>
</evidence>
<organism evidence="13 14">
    <name type="scientific">Schizothecium vesticola</name>
    <dbReference type="NCBI Taxonomy" id="314040"/>
    <lineage>
        <taxon>Eukaryota</taxon>
        <taxon>Fungi</taxon>
        <taxon>Dikarya</taxon>
        <taxon>Ascomycota</taxon>
        <taxon>Pezizomycotina</taxon>
        <taxon>Sordariomycetes</taxon>
        <taxon>Sordariomycetidae</taxon>
        <taxon>Sordariales</taxon>
        <taxon>Schizotheciaceae</taxon>
        <taxon>Schizothecium</taxon>
    </lineage>
</organism>
<feature type="region of interest" description="Disordered" evidence="11">
    <location>
        <begin position="250"/>
        <end position="317"/>
    </location>
</feature>
<evidence type="ECO:0000256" key="6">
    <source>
        <dbReference type="ARBA" id="ARBA00022912"/>
    </source>
</evidence>
<dbReference type="FunFam" id="3.40.250.10:FF:000021">
    <property type="entry name" value="M-phase inducer phosphatase cdc-25.2"/>
    <property type="match status" value="1"/>
</dbReference>
<comment type="similarity">
    <text evidence="1 10">Belongs to the MPI phosphatase family.</text>
</comment>
<dbReference type="GO" id="GO:0005634">
    <property type="term" value="C:nucleus"/>
    <property type="evidence" value="ECO:0007669"/>
    <property type="project" value="TreeGrafter"/>
</dbReference>
<keyword evidence="3 10" id="KW-0132">Cell division</keyword>
<evidence type="ECO:0000256" key="7">
    <source>
        <dbReference type="ARBA" id="ARBA00023306"/>
    </source>
</evidence>
<keyword evidence="4 10" id="KW-0498">Mitosis</keyword>
<dbReference type="EC" id="3.1.3.48" evidence="2 10"/>
<feature type="domain" description="Rhodanese" evidence="12">
    <location>
        <begin position="401"/>
        <end position="499"/>
    </location>
</feature>
<dbReference type="InterPro" id="IPR001763">
    <property type="entry name" value="Rhodanese-like_dom"/>
</dbReference>
<evidence type="ECO:0000256" key="11">
    <source>
        <dbReference type="SAM" id="MobiDB-lite"/>
    </source>
</evidence>
<dbReference type="GO" id="GO:0005737">
    <property type="term" value="C:cytoplasm"/>
    <property type="evidence" value="ECO:0007669"/>
    <property type="project" value="TreeGrafter"/>
</dbReference>
<comment type="catalytic activity">
    <reaction evidence="8 10">
        <text>O-phospho-L-tyrosyl-[protein] + H2O = L-tyrosyl-[protein] + phosphate</text>
        <dbReference type="Rhea" id="RHEA:10684"/>
        <dbReference type="Rhea" id="RHEA-COMP:10136"/>
        <dbReference type="Rhea" id="RHEA-COMP:20101"/>
        <dbReference type="ChEBI" id="CHEBI:15377"/>
        <dbReference type="ChEBI" id="CHEBI:43474"/>
        <dbReference type="ChEBI" id="CHEBI:46858"/>
        <dbReference type="ChEBI" id="CHEBI:61978"/>
        <dbReference type="EC" id="3.1.3.48"/>
    </reaction>
</comment>
<feature type="region of interest" description="Disordered" evidence="11">
    <location>
        <begin position="534"/>
        <end position="560"/>
    </location>
</feature>
<feature type="compositionally biased region" description="Polar residues" evidence="11">
    <location>
        <begin position="536"/>
        <end position="559"/>
    </location>
</feature>
<dbReference type="PROSITE" id="PS50206">
    <property type="entry name" value="RHODANESE_3"/>
    <property type="match status" value="1"/>
</dbReference>
<evidence type="ECO:0000256" key="1">
    <source>
        <dbReference type="ARBA" id="ARBA00011065"/>
    </source>
</evidence>
<dbReference type="GO" id="GO:0051301">
    <property type="term" value="P:cell division"/>
    <property type="evidence" value="ECO:0007669"/>
    <property type="project" value="UniProtKB-UniRule"/>
</dbReference>
<evidence type="ECO:0000256" key="10">
    <source>
        <dbReference type="RuleBase" id="RU368028"/>
    </source>
</evidence>
<dbReference type="InterPro" id="IPR000751">
    <property type="entry name" value="MPI_Phosphatase"/>
</dbReference>
<comment type="function">
    <text evidence="10">Tyrosine protein phosphatase which functions as a dosage-dependent inducer of mitotic progression.</text>
</comment>
<dbReference type="SUPFAM" id="SSF52821">
    <property type="entry name" value="Rhodanese/Cell cycle control phosphatase"/>
    <property type="match status" value="1"/>
</dbReference>
<dbReference type="PANTHER" id="PTHR10828:SF17">
    <property type="entry name" value="PROTEIN-TYROSINE-PHOSPHATASE"/>
    <property type="match status" value="1"/>
</dbReference>
<dbReference type="Proteomes" id="UP001172155">
    <property type="component" value="Unassembled WGS sequence"/>
</dbReference>
<comment type="caution">
    <text evidence="13">The sequence shown here is derived from an EMBL/GenBank/DDBJ whole genome shotgun (WGS) entry which is preliminary data.</text>
</comment>
<evidence type="ECO:0000313" key="14">
    <source>
        <dbReference type="Proteomes" id="UP001172155"/>
    </source>
</evidence>
<reference evidence="13" key="1">
    <citation type="submission" date="2023-06" db="EMBL/GenBank/DDBJ databases">
        <title>Genome-scale phylogeny and comparative genomics of the fungal order Sordariales.</title>
        <authorList>
            <consortium name="Lawrence Berkeley National Laboratory"/>
            <person name="Hensen N."/>
            <person name="Bonometti L."/>
            <person name="Westerberg I."/>
            <person name="Brannstrom I.O."/>
            <person name="Guillou S."/>
            <person name="Cros-Aarteil S."/>
            <person name="Calhoun S."/>
            <person name="Haridas S."/>
            <person name="Kuo A."/>
            <person name="Mondo S."/>
            <person name="Pangilinan J."/>
            <person name="Riley R."/>
            <person name="LaButti K."/>
            <person name="Andreopoulos B."/>
            <person name="Lipzen A."/>
            <person name="Chen C."/>
            <person name="Yanf M."/>
            <person name="Daum C."/>
            <person name="Ng V."/>
            <person name="Clum A."/>
            <person name="Steindorff A."/>
            <person name="Ohm R."/>
            <person name="Martin F."/>
            <person name="Silar P."/>
            <person name="Natvig D."/>
            <person name="Lalanne C."/>
            <person name="Gautier V."/>
            <person name="Ament-velasquez S.L."/>
            <person name="Kruys A."/>
            <person name="Hutchinson M.I."/>
            <person name="Powell A.J."/>
            <person name="Barry K."/>
            <person name="Miller A.N."/>
            <person name="Grigoriev I.V."/>
            <person name="Debuchy R."/>
            <person name="Gladieux P."/>
            <person name="Thoren M.H."/>
            <person name="Johannesson H."/>
        </authorList>
    </citation>
    <scope>NUCLEOTIDE SEQUENCE</scope>
    <source>
        <strain evidence="13">SMH3187-1</strain>
    </source>
</reference>
<evidence type="ECO:0000256" key="9">
    <source>
        <dbReference type="ARBA" id="ARBA00067190"/>
    </source>
</evidence>
<dbReference type="GO" id="GO:0010971">
    <property type="term" value="P:positive regulation of G2/M transition of mitotic cell cycle"/>
    <property type="evidence" value="ECO:0007669"/>
    <property type="project" value="TreeGrafter"/>
</dbReference>
<protein>
    <recommendedName>
        <fullName evidence="9 10">M-phase inducer phosphatase</fullName>
        <ecNumber evidence="2 10">3.1.3.48</ecNumber>
    </recommendedName>
</protein>
<dbReference type="CDD" id="cd01530">
    <property type="entry name" value="Cdc25"/>
    <property type="match status" value="1"/>
</dbReference>
<dbReference type="SMART" id="SM00450">
    <property type="entry name" value="RHOD"/>
    <property type="match status" value="1"/>
</dbReference>
<dbReference type="GO" id="GO:0000086">
    <property type="term" value="P:G2/M transition of mitotic cell cycle"/>
    <property type="evidence" value="ECO:0007669"/>
    <property type="project" value="TreeGrafter"/>
</dbReference>
<dbReference type="GO" id="GO:0004725">
    <property type="term" value="F:protein tyrosine phosphatase activity"/>
    <property type="evidence" value="ECO:0007669"/>
    <property type="project" value="UniProtKB-UniRule"/>
</dbReference>
<keyword evidence="14" id="KW-1185">Reference proteome</keyword>
<feature type="compositionally biased region" description="Polar residues" evidence="11">
    <location>
        <begin position="250"/>
        <end position="259"/>
    </location>
</feature>
<feature type="region of interest" description="Disordered" evidence="11">
    <location>
        <begin position="107"/>
        <end position="140"/>
    </location>
</feature>
<evidence type="ECO:0000259" key="12">
    <source>
        <dbReference type="PROSITE" id="PS50206"/>
    </source>
</evidence>
<evidence type="ECO:0000256" key="4">
    <source>
        <dbReference type="ARBA" id="ARBA00022776"/>
    </source>
</evidence>
<dbReference type="InterPro" id="IPR036873">
    <property type="entry name" value="Rhodanese-like_dom_sf"/>
</dbReference>
<dbReference type="EMBL" id="JAUKUD010000002">
    <property type="protein sequence ID" value="KAK0751741.1"/>
    <property type="molecule type" value="Genomic_DNA"/>
</dbReference>
<evidence type="ECO:0000256" key="2">
    <source>
        <dbReference type="ARBA" id="ARBA00013064"/>
    </source>
</evidence>
<accession>A0AA40KAH4</accession>
<evidence type="ECO:0000256" key="5">
    <source>
        <dbReference type="ARBA" id="ARBA00022801"/>
    </source>
</evidence>
<keyword evidence="6 10" id="KW-0904">Protein phosphatase</keyword>
<feature type="compositionally biased region" description="Low complexity" evidence="11">
    <location>
        <begin position="122"/>
        <end position="133"/>
    </location>
</feature>
<evidence type="ECO:0000313" key="13">
    <source>
        <dbReference type="EMBL" id="KAK0751741.1"/>
    </source>
</evidence>
<dbReference type="PANTHER" id="PTHR10828">
    <property type="entry name" value="M-PHASE INDUCER PHOSPHATASE DUAL SPECIFICITY PHOSPHATASE CDC25"/>
    <property type="match status" value="1"/>
</dbReference>
<proteinExistence type="inferred from homology"/>
<evidence type="ECO:0000256" key="3">
    <source>
        <dbReference type="ARBA" id="ARBA00022618"/>
    </source>
</evidence>
<dbReference type="Gene3D" id="3.40.250.10">
    <property type="entry name" value="Rhodanese-like domain"/>
    <property type="match status" value="1"/>
</dbReference>
<dbReference type="Pfam" id="PF00581">
    <property type="entry name" value="Rhodanese"/>
    <property type="match status" value="1"/>
</dbReference>
<dbReference type="PRINTS" id="PR00716">
    <property type="entry name" value="MPIPHPHTASE"/>
</dbReference>
<name>A0AA40KAH4_9PEZI</name>